<dbReference type="Pfam" id="PF00005">
    <property type="entry name" value="ABC_tran"/>
    <property type="match status" value="1"/>
</dbReference>
<evidence type="ECO:0000256" key="2">
    <source>
        <dbReference type="ARBA" id="ARBA00022475"/>
    </source>
</evidence>
<gene>
    <name evidence="10" type="ORF">DRJ04_02020</name>
</gene>
<proteinExistence type="predicted"/>
<evidence type="ECO:0000256" key="3">
    <source>
        <dbReference type="ARBA" id="ARBA00022496"/>
    </source>
</evidence>
<keyword evidence="7" id="KW-0406">Ion transport</keyword>
<evidence type="ECO:0000256" key="4">
    <source>
        <dbReference type="ARBA" id="ARBA00022741"/>
    </source>
</evidence>
<dbReference type="InterPro" id="IPR003439">
    <property type="entry name" value="ABC_transporter-like_ATP-bd"/>
</dbReference>
<dbReference type="GO" id="GO:0015408">
    <property type="term" value="F:ABC-type ferric iron transporter activity"/>
    <property type="evidence" value="ECO:0007669"/>
    <property type="project" value="InterPro"/>
</dbReference>
<reference evidence="10 11" key="1">
    <citation type="submission" date="2018-06" db="EMBL/GenBank/DDBJ databases">
        <title>Extensive metabolic versatility and redundancy in microbially diverse, dynamic hydrothermal sediments.</title>
        <authorList>
            <person name="Dombrowski N."/>
            <person name="Teske A."/>
            <person name="Baker B.J."/>
        </authorList>
    </citation>
    <scope>NUCLEOTIDE SEQUENCE [LARGE SCALE GENOMIC DNA]</scope>
    <source>
        <strain evidence="10">B3_G15</strain>
    </source>
</reference>
<dbReference type="PROSITE" id="PS00211">
    <property type="entry name" value="ABC_TRANSPORTER_1"/>
    <property type="match status" value="1"/>
</dbReference>
<evidence type="ECO:0000313" key="11">
    <source>
        <dbReference type="Proteomes" id="UP000280417"/>
    </source>
</evidence>
<dbReference type="InterPro" id="IPR017871">
    <property type="entry name" value="ABC_transporter-like_CS"/>
</dbReference>
<keyword evidence="1" id="KW-0813">Transport</keyword>
<accession>A0A662DKF1</accession>
<dbReference type="InterPro" id="IPR015853">
    <property type="entry name" value="ABC_transpr_FbpC"/>
</dbReference>
<protein>
    <submittedName>
        <fullName evidence="10">ABC transporter ATP-binding protein</fullName>
    </submittedName>
</protein>
<dbReference type="SUPFAM" id="SSF52540">
    <property type="entry name" value="P-loop containing nucleoside triphosphate hydrolases"/>
    <property type="match status" value="1"/>
</dbReference>
<dbReference type="GO" id="GO:0016020">
    <property type="term" value="C:membrane"/>
    <property type="evidence" value="ECO:0007669"/>
    <property type="project" value="InterPro"/>
</dbReference>
<sequence length="190" mass="21370">MIKIKNLHVDFPGFSLRDINLSIGEGEFFVLLGPTGAGKTVLLEAIAGLLPVKMGKIYIKGIDVTDLPPEKRGVGIVYQDCALFPHLTVLENISYGLRFHRVDKNEADKRLNQLIKQLRLSPLLKRFPMSLSGGEMQKVALARALVIRPSVLLLDEPLSALDPNFKEEVREELKRLHRQMGITFFMVTHD</sequence>
<feature type="domain" description="ABC transporter" evidence="9">
    <location>
        <begin position="2"/>
        <end position="189"/>
    </location>
</feature>
<name>A0A662DKF1_UNCAE</name>
<evidence type="ECO:0000313" key="10">
    <source>
        <dbReference type="EMBL" id="RLE14612.1"/>
    </source>
</evidence>
<dbReference type="InterPro" id="IPR050093">
    <property type="entry name" value="ABC_SmlMolc_Importer"/>
</dbReference>
<dbReference type="EMBL" id="QMQA01000036">
    <property type="protein sequence ID" value="RLE14612.1"/>
    <property type="molecule type" value="Genomic_DNA"/>
</dbReference>
<dbReference type="GO" id="GO:0016887">
    <property type="term" value="F:ATP hydrolysis activity"/>
    <property type="evidence" value="ECO:0007669"/>
    <property type="project" value="InterPro"/>
</dbReference>
<dbReference type="PROSITE" id="PS50893">
    <property type="entry name" value="ABC_TRANSPORTER_2"/>
    <property type="match status" value="1"/>
</dbReference>
<dbReference type="AlphaFoldDB" id="A0A662DKF1"/>
<keyword evidence="6" id="KW-0408">Iron</keyword>
<dbReference type="Gene3D" id="3.40.50.300">
    <property type="entry name" value="P-loop containing nucleotide triphosphate hydrolases"/>
    <property type="match status" value="1"/>
</dbReference>
<evidence type="ECO:0000256" key="6">
    <source>
        <dbReference type="ARBA" id="ARBA00023004"/>
    </source>
</evidence>
<evidence type="ECO:0000256" key="5">
    <source>
        <dbReference type="ARBA" id="ARBA00022840"/>
    </source>
</evidence>
<comment type="caution">
    <text evidence="10">The sequence shown here is derived from an EMBL/GenBank/DDBJ whole genome shotgun (WGS) entry which is preliminary data.</text>
</comment>
<keyword evidence="4" id="KW-0547">Nucleotide-binding</keyword>
<dbReference type="Proteomes" id="UP000280417">
    <property type="component" value="Unassembled WGS sequence"/>
</dbReference>
<evidence type="ECO:0000256" key="7">
    <source>
        <dbReference type="ARBA" id="ARBA00023065"/>
    </source>
</evidence>
<keyword evidence="2" id="KW-1003">Cell membrane</keyword>
<dbReference type="InterPro" id="IPR003593">
    <property type="entry name" value="AAA+_ATPase"/>
</dbReference>
<feature type="non-terminal residue" evidence="10">
    <location>
        <position position="190"/>
    </location>
</feature>
<evidence type="ECO:0000256" key="8">
    <source>
        <dbReference type="ARBA" id="ARBA00023136"/>
    </source>
</evidence>
<evidence type="ECO:0000259" key="9">
    <source>
        <dbReference type="PROSITE" id="PS50893"/>
    </source>
</evidence>
<evidence type="ECO:0000256" key="1">
    <source>
        <dbReference type="ARBA" id="ARBA00022448"/>
    </source>
</evidence>
<keyword evidence="8" id="KW-0472">Membrane</keyword>
<keyword evidence="5 10" id="KW-0067">ATP-binding</keyword>
<dbReference type="SMART" id="SM00382">
    <property type="entry name" value="AAA"/>
    <property type="match status" value="1"/>
</dbReference>
<dbReference type="PANTHER" id="PTHR42781:SF4">
    <property type="entry name" value="SPERMIDINE_PUTRESCINE IMPORT ATP-BINDING PROTEIN POTA"/>
    <property type="match status" value="1"/>
</dbReference>
<dbReference type="CDD" id="cd03259">
    <property type="entry name" value="ABC_Carb_Solutes_like"/>
    <property type="match status" value="1"/>
</dbReference>
<organism evidence="10 11">
    <name type="scientific">Aerophobetes bacterium</name>
    <dbReference type="NCBI Taxonomy" id="2030807"/>
    <lineage>
        <taxon>Bacteria</taxon>
        <taxon>Candidatus Aerophobota</taxon>
    </lineage>
</organism>
<dbReference type="InterPro" id="IPR027417">
    <property type="entry name" value="P-loop_NTPase"/>
</dbReference>
<dbReference type="PANTHER" id="PTHR42781">
    <property type="entry name" value="SPERMIDINE/PUTRESCINE IMPORT ATP-BINDING PROTEIN POTA"/>
    <property type="match status" value="1"/>
</dbReference>
<keyword evidence="3" id="KW-0410">Iron transport</keyword>
<dbReference type="GO" id="GO:0005524">
    <property type="term" value="F:ATP binding"/>
    <property type="evidence" value="ECO:0007669"/>
    <property type="project" value="UniProtKB-KW"/>
</dbReference>